<accession>A0A166NKF1</accession>
<gene>
    <name evidence="3" type="ORF">EXIGLDRAFT_476231</name>
</gene>
<dbReference type="EMBL" id="KV426649">
    <property type="protein sequence ID" value="KZV79262.1"/>
    <property type="molecule type" value="Genomic_DNA"/>
</dbReference>
<dbReference type="AlphaFoldDB" id="A0A166NKF1"/>
<protein>
    <recommendedName>
        <fullName evidence="5">Secreted protein</fullName>
    </recommendedName>
</protein>
<evidence type="ECO:0000256" key="1">
    <source>
        <dbReference type="SAM" id="MobiDB-lite"/>
    </source>
</evidence>
<dbReference type="Proteomes" id="UP000077266">
    <property type="component" value="Unassembled WGS sequence"/>
</dbReference>
<evidence type="ECO:0000313" key="4">
    <source>
        <dbReference type="Proteomes" id="UP000077266"/>
    </source>
</evidence>
<evidence type="ECO:0000256" key="2">
    <source>
        <dbReference type="SAM" id="SignalP"/>
    </source>
</evidence>
<reference evidence="3 4" key="1">
    <citation type="journal article" date="2016" name="Mol. Biol. Evol.">
        <title>Comparative Genomics of Early-Diverging Mushroom-Forming Fungi Provides Insights into the Origins of Lignocellulose Decay Capabilities.</title>
        <authorList>
            <person name="Nagy L.G."/>
            <person name="Riley R."/>
            <person name="Tritt A."/>
            <person name="Adam C."/>
            <person name="Daum C."/>
            <person name="Floudas D."/>
            <person name="Sun H."/>
            <person name="Yadav J.S."/>
            <person name="Pangilinan J."/>
            <person name="Larsson K.H."/>
            <person name="Matsuura K."/>
            <person name="Barry K."/>
            <person name="Labutti K."/>
            <person name="Kuo R."/>
            <person name="Ohm R.A."/>
            <person name="Bhattacharya S.S."/>
            <person name="Shirouzu T."/>
            <person name="Yoshinaga Y."/>
            <person name="Martin F.M."/>
            <person name="Grigoriev I.V."/>
            <person name="Hibbett D.S."/>
        </authorList>
    </citation>
    <scope>NUCLEOTIDE SEQUENCE [LARGE SCALE GENOMIC DNA]</scope>
    <source>
        <strain evidence="3 4">HHB12029</strain>
    </source>
</reference>
<evidence type="ECO:0000313" key="3">
    <source>
        <dbReference type="EMBL" id="KZV79262.1"/>
    </source>
</evidence>
<evidence type="ECO:0008006" key="5">
    <source>
        <dbReference type="Google" id="ProtNLM"/>
    </source>
</evidence>
<feature type="chain" id="PRO_5007877828" description="Secreted protein" evidence="2">
    <location>
        <begin position="27"/>
        <end position="114"/>
    </location>
</feature>
<feature type="compositionally biased region" description="Basic and acidic residues" evidence="1">
    <location>
        <begin position="58"/>
        <end position="73"/>
    </location>
</feature>
<feature type="region of interest" description="Disordered" evidence="1">
    <location>
        <begin position="32"/>
        <end position="94"/>
    </location>
</feature>
<keyword evidence="2" id="KW-0732">Signal</keyword>
<dbReference type="InParanoid" id="A0A166NKF1"/>
<keyword evidence="4" id="KW-1185">Reference proteome</keyword>
<proteinExistence type="predicted"/>
<organism evidence="3 4">
    <name type="scientific">Exidia glandulosa HHB12029</name>
    <dbReference type="NCBI Taxonomy" id="1314781"/>
    <lineage>
        <taxon>Eukaryota</taxon>
        <taxon>Fungi</taxon>
        <taxon>Dikarya</taxon>
        <taxon>Basidiomycota</taxon>
        <taxon>Agaricomycotina</taxon>
        <taxon>Agaricomycetes</taxon>
        <taxon>Auriculariales</taxon>
        <taxon>Exidiaceae</taxon>
        <taxon>Exidia</taxon>
    </lineage>
</organism>
<feature type="compositionally biased region" description="Polar residues" evidence="1">
    <location>
        <begin position="75"/>
        <end position="84"/>
    </location>
</feature>
<name>A0A166NKF1_EXIGL</name>
<sequence>MRRWQRTTTNFCFLGAVLVTVKMIECQRACTVRQRRREEHRRRAEGGGTARTPYVTSEVERKREPKTAGERGKSQRSTHVNNVQVDLGGGSQNATLFARGRGMVKQLSCRRHER</sequence>
<feature type="signal peptide" evidence="2">
    <location>
        <begin position="1"/>
        <end position="26"/>
    </location>
</feature>